<keyword evidence="1" id="KW-0472">Membrane</keyword>
<keyword evidence="1" id="KW-1133">Transmembrane helix</keyword>
<feature type="chain" id="PRO_5001963226" evidence="2">
    <location>
        <begin position="23"/>
        <end position="106"/>
    </location>
</feature>
<organism evidence="4 5">
    <name type="scientific">Roseovarius mucosus DSM 17069</name>
    <dbReference type="NCBI Taxonomy" id="1288298"/>
    <lineage>
        <taxon>Bacteria</taxon>
        <taxon>Pseudomonadati</taxon>
        <taxon>Pseudomonadota</taxon>
        <taxon>Alphaproteobacteria</taxon>
        <taxon>Rhodobacterales</taxon>
        <taxon>Roseobacteraceae</taxon>
        <taxon>Roseovarius</taxon>
    </lineage>
</organism>
<reference evidence="4 5" key="1">
    <citation type="submission" date="2013-01" db="EMBL/GenBank/DDBJ databases">
        <authorList>
            <person name="Fiebig A."/>
            <person name="Goeker M."/>
            <person name="Klenk H.-P.P."/>
        </authorList>
    </citation>
    <scope>NUCLEOTIDE SEQUENCE [LARGE SCALE GENOMIC DNA]</scope>
    <source>
        <strain evidence="4 5">DSM 17069</strain>
    </source>
</reference>
<evidence type="ECO:0000256" key="1">
    <source>
        <dbReference type="SAM" id="Phobius"/>
    </source>
</evidence>
<dbReference type="InterPro" id="IPR018649">
    <property type="entry name" value="SHOCT"/>
</dbReference>
<accession>A0A0A0HGJ8</accession>
<sequence length="106" mass="11194">MIKMVSAVTPSALVLSAGAALADPADSWGNGFGHMMWGGGFGMAGGLMMLLFWGAIIALIVLAVRGFSAGSRSGGKSDAAEILRERYAKGEIDEEEYERRKAKLEL</sequence>
<dbReference type="AlphaFoldDB" id="A0A0A0HGJ8"/>
<dbReference type="EMBL" id="AONH01000024">
    <property type="protein sequence ID" value="KGM86131.1"/>
    <property type="molecule type" value="Genomic_DNA"/>
</dbReference>
<dbReference type="Proteomes" id="UP000030021">
    <property type="component" value="Unassembled WGS sequence"/>
</dbReference>
<dbReference type="Pfam" id="PF09851">
    <property type="entry name" value="SHOCT"/>
    <property type="match status" value="1"/>
</dbReference>
<keyword evidence="2" id="KW-0732">Signal</keyword>
<dbReference type="PATRIC" id="fig|1288298.3.peg.4008"/>
<evidence type="ECO:0000259" key="3">
    <source>
        <dbReference type="Pfam" id="PF09851"/>
    </source>
</evidence>
<gene>
    <name evidence="4" type="ORF">rosmuc_04005</name>
</gene>
<protein>
    <submittedName>
        <fullName evidence="4">Short domain protein</fullName>
    </submittedName>
</protein>
<feature type="domain" description="SHOCT" evidence="3">
    <location>
        <begin position="81"/>
        <end position="104"/>
    </location>
</feature>
<evidence type="ECO:0000313" key="4">
    <source>
        <dbReference type="EMBL" id="KGM86131.1"/>
    </source>
</evidence>
<dbReference type="OrthoDB" id="1123500at2"/>
<dbReference type="RefSeq" id="WP_075571760.1">
    <property type="nucleotide sequence ID" value="NZ_KN293988.1"/>
</dbReference>
<dbReference type="HOGENOM" id="CLU_159099_1_1_5"/>
<proteinExistence type="predicted"/>
<evidence type="ECO:0000313" key="5">
    <source>
        <dbReference type="Proteomes" id="UP000030021"/>
    </source>
</evidence>
<dbReference type="eggNOG" id="COG3462">
    <property type="taxonomic scope" value="Bacteria"/>
</dbReference>
<name>A0A0A0HGJ8_9RHOB</name>
<feature type="transmembrane region" description="Helical" evidence="1">
    <location>
        <begin position="46"/>
        <end position="67"/>
    </location>
</feature>
<evidence type="ECO:0000256" key="2">
    <source>
        <dbReference type="SAM" id="SignalP"/>
    </source>
</evidence>
<comment type="caution">
    <text evidence="4">The sequence shown here is derived from an EMBL/GenBank/DDBJ whole genome shotgun (WGS) entry which is preliminary data.</text>
</comment>
<keyword evidence="1" id="KW-0812">Transmembrane</keyword>
<feature type="signal peptide" evidence="2">
    <location>
        <begin position="1"/>
        <end position="22"/>
    </location>
</feature>